<dbReference type="SUPFAM" id="SSF48498">
    <property type="entry name" value="Tetracyclin repressor-like, C-terminal domain"/>
    <property type="match status" value="1"/>
</dbReference>
<dbReference type="Pfam" id="PF16859">
    <property type="entry name" value="TetR_C_11"/>
    <property type="match status" value="1"/>
</dbReference>
<keyword evidence="1" id="KW-0805">Transcription regulation</keyword>
<evidence type="ECO:0000256" key="2">
    <source>
        <dbReference type="ARBA" id="ARBA00023125"/>
    </source>
</evidence>
<evidence type="ECO:0000256" key="3">
    <source>
        <dbReference type="ARBA" id="ARBA00023163"/>
    </source>
</evidence>
<dbReference type="EMBL" id="JBHSAY010000020">
    <property type="protein sequence ID" value="MFC4135159.1"/>
    <property type="molecule type" value="Genomic_DNA"/>
</dbReference>
<dbReference type="Gene3D" id="1.10.357.10">
    <property type="entry name" value="Tetracycline Repressor, domain 2"/>
    <property type="match status" value="1"/>
</dbReference>
<dbReference type="InterPro" id="IPR009057">
    <property type="entry name" value="Homeodomain-like_sf"/>
</dbReference>
<dbReference type="InterPro" id="IPR036271">
    <property type="entry name" value="Tet_transcr_reg_TetR-rel_C_sf"/>
</dbReference>
<evidence type="ECO:0000256" key="4">
    <source>
        <dbReference type="PROSITE-ProRule" id="PRU00335"/>
    </source>
</evidence>
<keyword evidence="3" id="KW-0804">Transcription</keyword>
<dbReference type="PANTHER" id="PTHR30055">
    <property type="entry name" value="HTH-TYPE TRANSCRIPTIONAL REGULATOR RUTR"/>
    <property type="match status" value="1"/>
</dbReference>
<gene>
    <name evidence="6" type="ORF">ACFOZ4_31495</name>
</gene>
<keyword evidence="2 4" id="KW-0238">DNA-binding</keyword>
<comment type="caution">
    <text evidence="6">The sequence shown here is derived from an EMBL/GenBank/DDBJ whole genome shotgun (WGS) entry which is preliminary data.</text>
</comment>
<reference evidence="7" key="1">
    <citation type="journal article" date="2019" name="Int. J. Syst. Evol. Microbiol.">
        <title>The Global Catalogue of Microorganisms (GCM) 10K type strain sequencing project: providing services to taxonomists for standard genome sequencing and annotation.</title>
        <authorList>
            <consortium name="The Broad Institute Genomics Platform"/>
            <consortium name="The Broad Institute Genome Sequencing Center for Infectious Disease"/>
            <person name="Wu L."/>
            <person name="Ma J."/>
        </authorList>
    </citation>
    <scope>NUCLEOTIDE SEQUENCE [LARGE SCALE GENOMIC DNA]</scope>
    <source>
        <strain evidence="7">CGMCC 4.7289</strain>
    </source>
</reference>
<dbReference type="InterPro" id="IPR011075">
    <property type="entry name" value="TetR_C"/>
</dbReference>
<dbReference type="PROSITE" id="PS50977">
    <property type="entry name" value="HTH_TETR_2"/>
    <property type="match status" value="1"/>
</dbReference>
<proteinExistence type="predicted"/>
<organism evidence="6 7">
    <name type="scientific">Hamadaea flava</name>
    <dbReference type="NCBI Taxonomy" id="1742688"/>
    <lineage>
        <taxon>Bacteria</taxon>
        <taxon>Bacillati</taxon>
        <taxon>Actinomycetota</taxon>
        <taxon>Actinomycetes</taxon>
        <taxon>Micromonosporales</taxon>
        <taxon>Micromonosporaceae</taxon>
        <taxon>Hamadaea</taxon>
    </lineage>
</organism>
<dbReference type="InterPro" id="IPR050109">
    <property type="entry name" value="HTH-type_TetR-like_transc_reg"/>
</dbReference>
<evidence type="ECO:0000256" key="1">
    <source>
        <dbReference type="ARBA" id="ARBA00023015"/>
    </source>
</evidence>
<feature type="domain" description="HTH tetR-type" evidence="5">
    <location>
        <begin position="13"/>
        <end position="73"/>
    </location>
</feature>
<dbReference type="RefSeq" id="WP_253763038.1">
    <property type="nucleotide sequence ID" value="NZ_JAMZDZ010000001.1"/>
</dbReference>
<sequence length="188" mass="19899">MVDKPKRPGGRSARVRAAVHQAVTELAAERGYGAFTIGDVAARAQVADTSIYRRWGSLEALSADVALDWLTTSSPMPDTGSLRDDLRAYAAGVARDVSGPSGLAVLRLVIALAAAGEPGLAARDRFIAERGGQLQQLLDRATARGEPAPSTLDIVDHVLAPLYVRVLFGLGPLTPEYVDDLVERLLTA</sequence>
<dbReference type="InterPro" id="IPR001647">
    <property type="entry name" value="HTH_TetR"/>
</dbReference>
<accession>A0ABV8LXX2</accession>
<dbReference type="Proteomes" id="UP001595816">
    <property type="component" value="Unassembled WGS sequence"/>
</dbReference>
<dbReference type="SUPFAM" id="SSF46689">
    <property type="entry name" value="Homeodomain-like"/>
    <property type="match status" value="1"/>
</dbReference>
<name>A0ABV8LXX2_9ACTN</name>
<dbReference type="PANTHER" id="PTHR30055:SF148">
    <property type="entry name" value="TETR-FAMILY TRANSCRIPTIONAL REGULATOR"/>
    <property type="match status" value="1"/>
</dbReference>
<dbReference type="Gene3D" id="1.10.10.60">
    <property type="entry name" value="Homeodomain-like"/>
    <property type="match status" value="1"/>
</dbReference>
<feature type="DNA-binding region" description="H-T-H motif" evidence="4">
    <location>
        <begin position="36"/>
        <end position="55"/>
    </location>
</feature>
<keyword evidence="7" id="KW-1185">Reference proteome</keyword>
<dbReference type="Pfam" id="PF00440">
    <property type="entry name" value="TetR_N"/>
    <property type="match status" value="1"/>
</dbReference>
<evidence type="ECO:0000313" key="7">
    <source>
        <dbReference type="Proteomes" id="UP001595816"/>
    </source>
</evidence>
<evidence type="ECO:0000259" key="5">
    <source>
        <dbReference type="PROSITE" id="PS50977"/>
    </source>
</evidence>
<protein>
    <submittedName>
        <fullName evidence="6">TetR/AcrR family transcriptional regulator</fullName>
    </submittedName>
</protein>
<evidence type="ECO:0000313" key="6">
    <source>
        <dbReference type="EMBL" id="MFC4135159.1"/>
    </source>
</evidence>